<gene>
    <name evidence="2" type="ORF">PL9631_660144</name>
</gene>
<proteinExistence type="predicted"/>
<feature type="region of interest" description="Disordered" evidence="1">
    <location>
        <begin position="1"/>
        <end position="23"/>
    </location>
</feature>
<evidence type="ECO:0000313" key="2">
    <source>
        <dbReference type="EMBL" id="VXD22610.1"/>
    </source>
</evidence>
<evidence type="ECO:0000313" key="3">
    <source>
        <dbReference type="Proteomes" id="UP000182190"/>
    </source>
</evidence>
<reference evidence="2" key="1">
    <citation type="submission" date="2019-10" db="EMBL/GenBank/DDBJ databases">
        <authorList>
            <consortium name="Genoscope - CEA"/>
            <person name="William W."/>
        </authorList>
    </citation>
    <scope>NUCLEOTIDE SEQUENCE [LARGE SCALE GENOMIC DNA]</scope>
    <source>
        <strain evidence="2">BBR_PRJEB10994</strain>
    </source>
</reference>
<dbReference type="AlphaFoldDB" id="A0A7Z9BWV7"/>
<protein>
    <submittedName>
        <fullName evidence="2">Uncharacterized protein</fullName>
    </submittedName>
</protein>
<name>A0A7Z9BWV7_9CYAN</name>
<keyword evidence="3" id="KW-1185">Reference proteome</keyword>
<sequence>MIRLHASLESSTSQSPTPAEVSPNLVVKPSALSYKLEQRIFIFCILTTYSEILNYGKPYCR</sequence>
<feature type="compositionally biased region" description="Polar residues" evidence="1">
    <location>
        <begin position="8"/>
        <end position="17"/>
    </location>
</feature>
<evidence type="ECO:0000256" key="1">
    <source>
        <dbReference type="SAM" id="MobiDB-lite"/>
    </source>
</evidence>
<accession>A0A7Z9BWV7</accession>
<organism evidence="2 3">
    <name type="scientific">Planktothrix paucivesiculata PCC 9631</name>
    <dbReference type="NCBI Taxonomy" id="671071"/>
    <lineage>
        <taxon>Bacteria</taxon>
        <taxon>Bacillati</taxon>
        <taxon>Cyanobacteriota</taxon>
        <taxon>Cyanophyceae</taxon>
        <taxon>Oscillatoriophycideae</taxon>
        <taxon>Oscillatoriales</taxon>
        <taxon>Microcoleaceae</taxon>
        <taxon>Planktothrix</taxon>
    </lineage>
</organism>
<comment type="caution">
    <text evidence="2">The sequence shown here is derived from an EMBL/GenBank/DDBJ whole genome shotgun (WGS) entry which is preliminary data.</text>
</comment>
<dbReference type="Proteomes" id="UP000182190">
    <property type="component" value="Unassembled WGS sequence"/>
</dbReference>
<dbReference type="EMBL" id="CZCS02000208">
    <property type="protein sequence ID" value="VXD22610.1"/>
    <property type="molecule type" value="Genomic_DNA"/>
</dbReference>